<protein>
    <submittedName>
        <fullName evidence="1">Uncharacterized protein</fullName>
    </submittedName>
</protein>
<dbReference type="Proteomes" id="UP001159405">
    <property type="component" value="Unassembled WGS sequence"/>
</dbReference>
<dbReference type="EMBL" id="CALNXK010000014">
    <property type="protein sequence ID" value="CAH3045961.1"/>
    <property type="molecule type" value="Genomic_DNA"/>
</dbReference>
<sequence length="62" mass="7191">MKNFRNLFRNNRNLFASYSAASRSQSSRPPTAKRQKSFYVPKETWTHEFFCLADCARGDAPS</sequence>
<keyword evidence="2" id="KW-1185">Reference proteome</keyword>
<reference evidence="1 2" key="1">
    <citation type="submission" date="2022-05" db="EMBL/GenBank/DDBJ databases">
        <authorList>
            <consortium name="Genoscope - CEA"/>
            <person name="William W."/>
        </authorList>
    </citation>
    <scope>NUCLEOTIDE SEQUENCE [LARGE SCALE GENOMIC DNA]</scope>
</reference>
<accession>A0ABN8N940</accession>
<comment type="caution">
    <text evidence="1">The sequence shown here is derived from an EMBL/GenBank/DDBJ whole genome shotgun (WGS) entry which is preliminary data.</text>
</comment>
<gene>
    <name evidence="1" type="ORF">PLOB_00008180</name>
</gene>
<evidence type="ECO:0000313" key="2">
    <source>
        <dbReference type="Proteomes" id="UP001159405"/>
    </source>
</evidence>
<name>A0ABN8N940_9CNID</name>
<organism evidence="1 2">
    <name type="scientific">Porites lobata</name>
    <dbReference type="NCBI Taxonomy" id="104759"/>
    <lineage>
        <taxon>Eukaryota</taxon>
        <taxon>Metazoa</taxon>
        <taxon>Cnidaria</taxon>
        <taxon>Anthozoa</taxon>
        <taxon>Hexacorallia</taxon>
        <taxon>Scleractinia</taxon>
        <taxon>Fungiina</taxon>
        <taxon>Poritidae</taxon>
        <taxon>Porites</taxon>
    </lineage>
</organism>
<evidence type="ECO:0000313" key="1">
    <source>
        <dbReference type="EMBL" id="CAH3045961.1"/>
    </source>
</evidence>
<proteinExistence type="predicted"/>